<protein>
    <submittedName>
        <fullName evidence="3">Ovule protein</fullName>
    </submittedName>
</protein>
<proteinExistence type="predicted"/>
<feature type="region of interest" description="Disordered" evidence="1">
    <location>
        <begin position="1"/>
        <end position="20"/>
    </location>
</feature>
<sequence length="109" mass="12002">MTLLSSQDPLVQPSRSSPVPRMGHLATEIVSTVQWELFSFAVNKFCRAIAISLRCGVISSNLSSPTEENRYLKWQRCDVTGILLLVKQAQMTSPGSNPCPVMIHVLSSI</sequence>
<evidence type="ECO:0000256" key="1">
    <source>
        <dbReference type="SAM" id="MobiDB-lite"/>
    </source>
</evidence>
<evidence type="ECO:0000313" key="3">
    <source>
        <dbReference type="WBParaSite" id="ALUE_0002142201-mRNA-1"/>
    </source>
</evidence>
<organism evidence="2 3">
    <name type="scientific">Ascaris lumbricoides</name>
    <name type="common">Giant roundworm</name>
    <dbReference type="NCBI Taxonomy" id="6252"/>
    <lineage>
        <taxon>Eukaryota</taxon>
        <taxon>Metazoa</taxon>
        <taxon>Ecdysozoa</taxon>
        <taxon>Nematoda</taxon>
        <taxon>Chromadorea</taxon>
        <taxon>Rhabditida</taxon>
        <taxon>Spirurina</taxon>
        <taxon>Ascaridomorpha</taxon>
        <taxon>Ascaridoidea</taxon>
        <taxon>Ascarididae</taxon>
        <taxon>Ascaris</taxon>
    </lineage>
</organism>
<keyword evidence="2" id="KW-1185">Reference proteome</keyword>
<accession>A0A0M3IRP4</accession>
<evidence type="ECO:0000313" key="2">
    <source>
        <dbReference type="Proteomes" id="UP000036681"/>
    </source>
</evidence>
<reference evidence="3" key="1">
    <citation type="submission" date="2017-02" db="UniProtKB">
        <authorList>
            <consortium name="WormBaseParasite"/>
        </authorList>
    </citation>
    <scope>IDENTIFICATION</scope>
</reference>
<dbReference type="WBParaSite" id="ALUE_0002142201-mRNA-1">
    <property type="protein sequence ID" value="ALUE_0002142201-mRNA-1"/>
    <property type="gene ID" value="ALUE_0002142201"/>
</dbReference>
<feature type="compositionally biased region" description="Polar residues" evidence="1">
    <location>
        <begin position="1"/>
        <end position="17"/>
    </location>
</feature>
<dbReference type="Proteomes" id="UP000036681">
    <property type="component" value="Unplaced"/>
</dbReference>
<name>A0A0M3IRP4_ASCLU</name>
<dbReference type="AlphaFoldDB" id="A0A0M3IRP4"/>